<proteinExistence type="predicted"/>
<dbReference type="EMBL" id="BAABCM010000006">
    <property type="protein sequence ID" value="GAA3822893.1"/>
    <property type="molecule type" value="Genomic_DNA"/>
</dbReference>
<comment type="caution">
    <text evidence="1">The sequence shown here is derived from an EMBL/GenBank/DDBJ whole genome shotgun (WGS) entry which is preliminary data.</text>
</comment>
<organism evidence="1 2">
    <name type="scientific">Amycolatopsis tucumanensis</name>
    <dbReference type="NCBI Taxonomy" id="401106"/>
    <lineage>
        <taxon>Bacteria</taxon>
        <taxon>Bacillati</taxon>
        <taxon>Actinomycetota</taxon>
        <taxon>Actinomycetes</taxon>
        <taxon>Pseudonocardiales</taxon>
        <taxon>Pseudonocardiaceae</taxon>
        <taxon>Amycolatopsis</taxon>
    </lineage>
</organism>
<name>A0ABP7INR9_9PSEU</name>
<keyword evidence="2" id="KW-1185">Reference proteome</keyword>
<sequence>MDVSATECTDSASMDDDPVIRNPTNFAAAIPALAINAATIAFVPPLADTLTPC</sequence>
<dbReference type="Proteomes" id="UP001501624">
    <property type="component" value="Unassembled WGS sequence"/>
</dbReference>
<accession>A0ABP7INR9</accession>
<evidence type="ECO:0000313" key="2">
    <source>
        <dbReference type="Proteomes" id="UP001501624"/>
    </source>
</evidence>
<evidence type="ECO:0000313" key="1">
    <source>
        <dbReference type="EMBL" id="GAA3822893.1"/>
    </source>
</evidence>
<gene>
    <name evidence="1" type="ORF">GCM10022380_47360</name>
</gene>
<protein>
    <submittedName>
        <fullName evidence="1">Uncharacterized protein</fullName>
    </submittedName>
</protein>
<reference evidence="2" key="1">
    <citation type="journal article" date="2019" name="Int. J. Syst. Evol. Microbiol.">
        <title>The Global Catalogue of Microorganisms (GCM) 10K type strain sequencing project: providing services to taxonomists for standard genome sequencing and annotation.</title>
        <authorList>
            <consortium name="The Broad Institute Genomics Platform"/>
            <consortium name="The Broad Institute Genome Sequencing Center for Infectious Disease"/>
            <person name="Wu L."/>
            <person name="Ma J."/>
        </authorList>
    </citation>
    <scope>NUCLEOTIDE SEQUENCE [LARGE SCALE GENOMIC DNA]</scope>
    <source>
        <strain evidence="2">JCM 17017</strain>
    </source>
</reference>